<dbReference type="EMBL" id="JAZAQF010000030">
    <property type="protein sequence ID" value="MFG3817227.1"/>
    <property type="molecule type" value="Genomic_DNA"/>
</dbReference>
<proteinExistence type="predicted"/>
<reference evidence="2" key="1">
    <citation type="journal article" date="2024" name="Algal Res.">
        <title>Biochemical, toxicological and genomic investigation of a high-biomass producing Limnothrix strain isolated from Italian shallow drinking water reservoir.</title>
        <authorList>
            <person name="Simonazzi M."/>
            <person name="Shishido T.K."/>
            <person name="Delbaje E."/>
            <person name="Wahlsten M."/>
            <person name="Fewer D.P."/>
            <person name="Sivonen K."/>
            <person name="Pezzolesi L."/>
            <person name="Pistocchi R."/>
        </authorList>
    </citation>
    <scope>NUCLEOTIDE SEQUENCE [LARGE SCALE GENOMIC DNA]</scope>
    <source>
        <strain evidence="2">LRLZ20PSL1</strain>
    </source>
</reference>
<evidence type="ECO:0000313" key="2">
    <source>
        <dbReference type="Proteomes" id="UP001604335"/>
    </source>
</evidence>
<comment type="caution">
    <text evidence="1">The sequence shown here is derived from an EMBL/GenBank/DDBJ whole genome shotgun (WGS) entry which is preliminary data.</text>
</comment>
<gene>
    <name evidence="1" type="ORF">VPK24_06220</name>
</gene>
<evidence type="ECO:0000313" key="1">
    <source>
        <dbReference type="EMBL" id="MFG3817227.1"/>
    </source>
</evidence>
<sequence>MALVWSAKRWAIGLSTLTLTVTNSIGLTIETAQGTTPYGPAVEHPQNMGYQAEQRGDFDTAIINYRRSLNAAAELSDPVLRDCGVAGAEARLRGAEAAKIYIQKYGRSSDRLSQALERSQAAFQDYWNEFDQRRPDLVNGCP</sequence>
<dbReference type="RefSeq" id="WP_393011407.1">
    <property type="nucleotide sequence ID" value="NZ_JAZAQF010000030.1"/>
</dbReference>
<protein>
    <recommendedName>
        <fullName evidence="3">Tetratricopeptide repeat protein</fullName>
    </recommendedName>
</protein>
<organism evidence="1 2">
    <name type="scientific">Limnothrix redekei LRLZ20PSL1</name>
    <dbReference type="NCBI Taxonomy" id="3112953"/>
    <lineage>
        <taxon>Bacteria</taxon>
        <taxon>Bacillati</taxon>
        <taxon>Cyanobacteriota</taxon>
        <taxon>Cyanophyceae</taxon>
        <taxon>Pseudanabaenales</taxon>
        <taxon>Pseudanabaenaceae</taxon>
        <taxon>Limnothrix</taxon>
    </lineage>
</organism>
<accession>A0ABW7C7R5</accession>
<name>A0ABW7C7R5_9CYAN</name>
<evidence type="ECO:0008006" key="3">
    <source>
        <dbReference type="Google" id="ProtNLM"/>
    </source>
</evidence>
<keyword evidence="2" id="KW-1185">Reference proteome</keyword>
<dbReference type="Proteomes" id="UP001604335">
    <property type="component" value="Unassembled WGS sequence"/>
</dbReference>